<accession>A0ABW3XYJ0</accession>
<keyword evidence="2" id="KW-1185">Reference proteome</keyword>
<proteinExistence type="predicted"/>
<organism evidence="1 2">
    <name type="scientific">Streptomyces kaempferi</name>
    <dbReference type="NCBI Taxonomy" id="333725"/>
    <lineage>
        <taxon>Bacteria</taxon>
        <taxon>Bacillati</taxon>
        <taxon>Actinomycetota</taxon>
        <taxon>Actinomycetes</taxon>
        <taxon>Kitasatosporales</taxon>
        <taxon>Streptomycetaceae</taxon>
        <taxon>Streptomyces</taxon>
    </lineage>
</organism>
<protein>
    <submittedName>
        <fullName evidence="1">Uncharacterized protein</fullName>
    </submittedName>
</protein>
<dbReference type="Proteomes" id="UP001597058">
    <property type="component" value="Unassembled WGS sequence"/>
</dbReference>
<reference evidence="2" key="1">
    <citation type="journal article" date="2019" name="Int. J. Syst. Evol. Microbiol.">
        <title>The Global Catalogue of Microorganisms (GCM) 10K type strain sequencing project: providing services to taxonomists for standard genome sequencing and annotation.</title>
        <authorList>
            <consortium name="The Broad Institute Genomics Platform"/>
            <consortium name="The Broad Institute Genome Sequencing Center for Infectious Disease"/>
            <person name="Wu L."/>
            <person name="Ma J."/>
        </authorList>
    </citation>
    <scope>NUCLEOTIDE SEQUENCE [LARGE SCALE GENOMIC DNA]</scope>
    <source>
        <strain evidence="2">CGMCC 4.7020</strain>
    </source>
</reference>
<evidence type="ECO:0000313" key="2">
    <source>
        <dbReference type="Proteomes" id="UP001597058"/>
    </source>
</evidence>
<evidence type="ECO:0000313" key="1">
    <source>
        <dbReference type="EMBL" id="MFD1313916.1"/>
    </source>
</evidence>
<sequence>MTTATVAVRKGSPPCEVDLDTLTPKARALAEAIHMSPGHQPLGILCDTGRTKGDNPNHSYVHGSGPEADEIGAQPDLRFMRNLEPLPRDAEATAEEWLERNARQMPYDSWPVAGARSRIEPLDERVPSAEVARDDRCLTRDQAVRRLADRGIVLTNDAWIMLQKAG</sequence>
<dbReference type="EMBL" id="JBHTMM010000342">
    <property type="protein sequence ID" value="MFD1313916.1"/>
    <property type="molecule type" value="Genomic_DNA"/>
</dbReference>
<comment type="caution">
    <text evidence="1">The sequence shown here is derived from an EMBL/GenBank/DDBJ whole genome shotgun (WGS) entry which is preliminary data.</text>
</comment>
<feature type="non-terminal residue" evidence="1">
    <location>
        <position position="166"/>
    </location>
</feature>
<gene>
    <name evidence="1" type="ORF">ACFQ5X_50790</name>
</gene>
<name>A0ABW3XYJ0_9ACTN</name>